<dbReference type="AlphaFoldDB" id="A0A2M8R1M1"/>
<organism evidence="2 3">
    <name type="scientific">Bradyrhizobium forestalis</name>
    <dbReference type="NCBI Taxonomy" id="1419263"/>
    <lineage>
        <taxon>Bacteria</taxon>
        <taxon>Pseudomonadati</taxon>
        <taxon>Pseudomonadota</taxon>
        <taxon>Alphaproteobacteria</taxon>
        <taxon>Hyphomicrobiales</taxon>
        <taxon>Nitrobacteraceae</taxon>
        <taxon>Bradyrhizobium</taxon>
    </lineage>
</organism>
<accession>A0A2M8R1M1</accession>
<evidence type="ECO:0000313" key="2">
    <source>
        <dbReference type="EMBL" id="PJG51683.1"/>
    </source>
</evidence>
<feature type="region of interest" description="Disordered" evidence="1">
    <location>
        <begin position="1"/>
        <end position="20"/>
    </location>
</feature>
<dbReference type="EMBL" id="PGVG01000033">
    <property type="protein sequence ID" value="PJG51683.1"/>
    <property type="molecule type" value="Genomic_DNA"/>
</dbReference>
<protein>
    <submittedName>
        <fullName evidence="2">Uncharacterized protein</fullName>
    </submittedName>
</protein>
<evidence type="ECO:0000313" key="3">
    <source>
        <dbReference type="Proteomes" id="UP000231194"/>
    </source>
</evidence>
<sequence>MTTVLERPITSPLTANHRNGPAVSPRVKLYKRRIAISHPDPQAGERLLAEALGAADRDALHGMLRQLVKASVIGQKPDEANLAFMISTIRSIAPKDSIEAMLAAQMVAVHAMAMRCACRLACTNDLQQQESVTRALTRLSRTFAAQVEALNRHRNSDDRAITVQNLSVQDGGRAIVGNVTQHASMIVADPGTATDTGLVPSREAGEREWADARQGASA</sequence>
<dbReference type="OrthoDB" id="7432673at2"/>
<name>A0A2M8R1M1_9BRAD</name>
<keyword evidence="3" id="KW-1185">Reference proteome</keyword>
<reference evidence="2 3" key="1">
    <citation type="submission" date="2017-11" db="EMBL/GenBank/DDBJ databases">
        <title>Bradyrhizobium forestalis sp. nov., an efficient nitrogen-fixing bacterium isolated from nodules of forest legume species in the Amazon.</title>
        <authorList>
            <person name="Costa E.M."/>
            <person name="Guimaraes A."/>
            <person name="Carvalho T.S."/>
            <person name="Rodrigues T.L."/>
            <person name="Ribeiro P.R.A."/>
            <person name="Lebbe L."/>
            <person name="Willems A."/>
            <person name="Moreira F.M.S."/>
        </authorList>
    </citation>
    <scope>NUCLEOTIDE SEQUENCE [LARGE SCALE GENOMIC DNA]</scope>
    <source>
        <strain evidence="2 3">INPA54B</strain>
    </source>
</reference>
<feature type="region of interest" description="Disordered" evidence="1">
    <location>
        <begin position="191"/>
        <end position="218"/>
    </location>
</feature>
<dbReference type="Proteomes" id="UP000231194">
    <property type="component" value="Unassembled WGS sequence"/>
</dbReference>
<dbReference type="RefSeq" id="WP_100235302.1">
    <property type="nucleotide sequence ID" value="NZ_PGVG01000033.1"/>
</dbReference>
<proteinExistence type="predicted"/>
<gene>
    <name evidence="2" type="ORF">CVM73_29625</name>
</gene>
<evidence type="ECO:0000256" key="1">
    <source>
        <dbReference type="SAM" id="MobiDB-lite"/>
    </source>
</evidence>
<comment type="caution">
    <text evidence="2">The sequence shown here is derived from an EMBL/GenBank/DDBJ whole genome shotgun (WGS) entry which is preliminary data.</text>
</comment>